<feature type="compositionally biased region" description="Low complexity" evidence="25">
    <location>
        <begin position="385"/>
        <end position="403"/>
    </location>
</feature>
<feature type="compositionally biased region" description="Acidic residues" evidence="25">
    <location>
        <begin position="951"/>
        <end position="964"/>
    </location>
</feature>
<keyword evidence="14" id="KW-0966">Cell projection</keyword>
<feature type="disulfide bond" evidence="24">
    <location>
        <begin position="228"/>
        <end position="249"/>
    </location>
</feature>
<feature type="region of interest" description="Disordered" evidence="25">
    <location>
        <begin position="458"/>
        <end position="563"/>
    </location>
</feature>
<feature type="compositionally biased region" description="Polar residues" evidence="25">
    <location>
        <begin position="843"/>
        <end position="856"/>
    </location>
</feature>
<feature type="domain" description="Ig-like" evidence="29">
    <location>
        <begin position="49"/>
        <end position="178"/>
    </location>
</feature>
<dbReference type="Pfam" id="PF00084">
    <property type="entry name" value="Sushi"/>
    <property type="match status" value="1"/>
</dbReference>
<evidence type="ECO:0000256" key="24">
    <source>
        <dbReference type="PROSITE-ProRule" id="PRU00323"/>
    </source>
</evidence>
<dbReference type="CDD" id="cd00054">
    <property type="entry name" value="EGF_CA"/>
    <property type="match status" value="2"/>
</dbReference>
<evidence type="ECO:0000259" key="27">
    <source>
        <dbReference type="PROSITE" id="PS50026"/>
    </source>
</evidence>
<feature type="region of interest" description="Disordered" evidence="25">
    <location>
        <begin position="385"/>
        <end position="406"/>
    </location>
</feature>
<keyword evidence="7 26" id="KW-0732">Signal</keyword>
<dbReference type="InterPro" id="IPR050691">
    <property type="entry name" value="Hyaluronan_bind_Proteoglycan"/>
</dbReference>
<keyword evidence="12 22" id="KW-1015">Disulfide bond</keyword>
<dbReference type="InterPro" id="IPR000436">
    <property type="entry name" value="Sushi_SCR_CCP_dom"/>
</dbReference>
<feature type="domain" description="EGF-like" evidence="27">
    <location>
        <begin position="1322"/>
        <end position="1358"/>
    </location>
</feature>
<dbReference type="InterPro" id="IPR001304">
    <property type="entry name" value="C-type_lectin-like"/>
</dbReference>
<keyword evidence="5 22" id="KW-0245">EGF-like domain</keyword>
<dbReference type="Gene3D" id="2.10.70.10">
    <property type="entry name" value="Complement Module, domain 1"/>
    <property type="match status" value="1"/>
</dbReference>
<dbReference type="InterPro" id="IPR033987">
    <property type="entry name" value="CSPG_CTLD"/>
</dbReference>
<dbReference type="SMART" id="SM00034">
    <property type="entry name" value="CLECT"/>
    <property type="match status" value="1"/>
</dbReference>
<dbReference type="PROSITE" id="PS01187">
    <property type="entry name" value="EGF_CA"/>
    <property type="match status" value="1"/>
</dbReference>
<dbReference type="Pfam" id="PF00059">
    <property type="entry name" value="Lectin_C"/>
    <property type="match status" value="1"/>
</dbReference>
<feature type="disulfide bond" evidence="22">
    <location>
        <begin position="1310"/>
        <end position="1319"/>
    </location>
</feature>
<dbReference type="PANTHER" id="PTHR22804">
    <property type="entry name" value="AGGRECAN/VERSICAN PROTEOGLYCAN"/>
    <property type="match status" value="1"/>
</dbReference>
<keyword evidence="15" id="KW-0373">Hyaluronic acid</keyword>
<keyword evidence="9" id="KW-0677">Repeat</keyword>
<dbReference type="SUPFAM" id="SSF57196">
    <property type="entry name" value="EGF/Laminin"/>
    <property type="match status" value="1"/>
</dbReference>
<feature type="compositionally biased region" description="Low complexity" evidence="25">
    <location>
        <begin position="1161"/>
        <end position="1170"/>
    </location>
</feature>
<dbReference type="InterPro" id="IPR018378">
    <property type="entry name" value="C-type_lectin_CS"/>
</dbReference>
<dbReference type="InterPro" id="IPR001881">
    <property type="entry name" value="EGF-like_Ca-bd_dom"/>
</dbReference>
<keyword evidence="11" id="KW-0654">Proteoglycan</keyword>
<dbReference type="GO" id="GO:0005540">
    <property type="term" value="F:hyaluronic acid binding"/>
    <property type="evidence" value="ECO:0007669"/>
    <property type="project" value="UniProtKB-KW"/>
</dbReference>
<keyword evidence="10" id="KW-0106">Calcium</keyword>
<feature type="domain" description="Link" evidence="31">
    <location>
        <begin position="182"/>
        <end position="277"/>
    </location>
</feature>
<feature type="chain" id="PRO_5044858986" description="Versican core protein" evidence="26">
    <location>
        <begin position="16"/>
        <end position="1621"/>
    </location>
</feature>
<keyword evidence="33" id="KW-1185">Reference proteome</keyword>
<feature type="compositionally biased region" description="Basic and acidic residues" evidence="25">
    <location>
        <begin position="824"/>
        <end position="842"/>
    </location>
</feature>
<keyword evidence="4" id="KW-0272">Extracellular matrix</keyword>
<dbReference type="InterPro" id="IPR003599">
    <property type="entry name" value="Ig_sub"/>
</dbReference>
<feature type="domain" description="C-type lectin" evidence="28">
    <location>
        <begin position="1371"/>
        <end position="1485"/>
    </location>
</feature>
<evidence type="ECO:0000259" key="31">
    <source>
        <dbReference type="PROSITE" id="PS50963"/>
    </source>
</evidence>
<dbReference type="SUPFAM" id="SSF56436">
    <property type="entry name" value="C-type lectin-like"/>
    <property type="match status" value="3"/>
</dbReference>
<evidence type="ECO:0000256" key="7">
    <source>
        <dbReference type="ARBA" id="ARBA00022729"/>
    </source>
</evidence>
<evidence type="ECO:0000256" key="10">
    <source>
        <dbReference type="ARBA" id="ARBA00022837"/>
    </source>
</evidence>
<dbReference type="PROSITE" id="PS50835">
    <property type="entry name" value="IG_LIKE"/>
    <property type="match status" value="1"/>
</dbReference>
<feature type="region of interest" description="Disordered" evidence="25">
    <location>
        <begin position="75"/>
        <end position="96"/>
    </location>
</feature>
<comment type="caution">
    <text evidence="22">Lacks conserved residue(s) required for the propagation of feature annotation.</text>
</comment>
<feature type="compositionally biased region" description="Low complexity" evidence="25">
    <location>
        <begin position="1195"/>
        <end position="1210"/>
    </location>
</feature>
<evidence type="ECO:0000256" key="9">
    <source>
        <dbReference type="ARBA" id="ARBA00022737"/>
    </source>
</evidence>
<evidence type="ECO:0000256" key="6">
    <source>
        <dbReference type="ARBA" id="ARBA00022659"/>
    </source>
</evidence>
<dbReference type="InterPro" id="IPR016187">
    <property type="entry name" value="CTDL_fold"/>
</dbReference>
<dbReference type="CDD" id="cd00033">
    <property type="entry name" value="CCP"/>
    <property type="match status" value="1"/>
</dbReference>
<feature type="compositionally biased region" description="Polar residues" evidence="25">
    <location>
        <begin position="934"/>
        <end position="947"/>
    </location>
</feature>
<comment type="caution">
    <text evidence="32">The sequence shown here is derived from an EMBL/GenBank/DDBJ whole genome shotgun (WGS) entry which is preliminary data.</text>
</comment>
<dbReference type="Gene3D" id="2.10.25.10">
    <property type="entry name" value="Laminin"/>
    <property type="match status" value="2"/>
</dbReference>
<dbReference type="InterPro" id="IPR016186">
    <property type="entry name" value="C-type_lectin-like/link_sf"/>
</dbReference>
<feature type="domain" description="Link" evidence="31">
    <location>
        <begin position="282"/>
        <end position="380"/>
    </location>
</feature>
<evidence type="ECO:0000256" key="11">
    <source>
        <dbReference type="ARBA" id="ARBA00022974"/>
    </source>
</evidence>
<feature type="compositionally biased region" description="Low complexity" evidence="25">
    <location>
        <begin position="87"/>
        <end position="96"/>
    </location>
</feature>
<evidence type="ECO:0000256" key="14">
    <source>
        <dbReference type="ARBA" id="ARBA00023273"/>
    </source>
</evidence>
<dbReference type="GO" id="GO:0030246">
    <property type="term" value="F:carbohydrate binding"/>
    <property type="evidence" value="ECO:0007669"/>
    <property type="project" value="UniProtKB-KW"/>
</dbReference>
<feature type="compositionally biased region" description="Gly residues" evidence="25">
    <location>
        <begin position="494"/>
        <end position="507"/>
    </location>
</feature>
<evidence type="ECO:0000256" key="4">
    <source>
        <dbReference type="ARBA" id="ARBA00022530"/>
    </source>
</evidence>
<dbReference type="PROSITE" id="PS50041">
    <property type="entry name" value="C_TYPE_LECTIN_2"/>
    <property type="match status" value="1"/>
</dbReference>
<dbReference type="PROSITE" id="PS50923">
    <property type="entry name" value="SUSHI"/>
    <property type="match status" value="1"/>
</dbReference>
<dbReference type="SUPFAM" id="SSF57535">
    <property type="entry name" value="Complement control module/SCR domain"/>
    <property type="match status" value="1"/>
</dbReference>
<dbReference type="InterPro" id="IPR013106">
    <property type="entry name" value="Ig_V-set"/>
</dbReference>
<dbReference type="FunFam" id="3.10.100.10:FF:000002">
    <property type="entry name" value="Hyaluronan proteoglycan link protein 1"/>
    <property type="match status" value="1"/>
</dbReference>
<feature type="disulfide bond" evidence="24">
    <location>
        <begin position="327"/>
        <end position="348"/>
    </location>
</feature>
<dbReference type="CDD" id="cd03520">
    <property type="entry name" value="Link_domain_CSPGs_modules_2_4"/>
    <property type="match status" value="1"/>
</dbReference>
<dbReference type="Gene3D" id="3.10.100.10">
    <property type="entry name" value="Mannose-Binding Protein A, subunit A"/>
    <property type="match status" value="3"/>
</dbReference>
<dbReference type="GO" id="GO:0033165">
    <property type="term" value="C:interphotoreceptor matrix"/>
    <property type="evidence" value="ECO:0007669"/>
    <property type="project" value="UniProtKB-SubCell"/>
</dbReference>
<name>A0ABD2FHJ3_PAGBO</name>
<evidence type="ECO:0000256" key="16">
    <source>
        <dbReference type="ARBA" id="ARBA00023319"/>
    </source>
</evidence>
<comment type="function">
    <text evidence="17">May play a role in intercellular signaling and in connecting cells with the extracellular matrix. May take part in the regulation of cell motility, growth and differentiation. Binds hyaluronic acid.</text>
</comment>
<evidence type="ECO:0000259" key="29">
    <source>
        <dbReference type="PROSITE" id="PS50835"/>
    </source>
</evidence>
<feature type="disulfide bond" evidence="22">
    <location>
        <begin position="1348"/>
        <end position="1357"/>
    </location>
</feature>
<dbReference type="SMART" id="SM00181">
    <property type="entry name" value="EGF"/>
    <property type="match status" value="2"/>
</dbReference>
<evidence type="ECO:0000256" key="25">
    <source>
        <dbReference type="SAM" id="MobiDB-lite"/>
    </source>
</evidence>
<reference evidence="32 33" key="2">
    <citation type="journal article" date="2024" name="G3 (Bethesda)">
        <title>The genome of the cryopelagic Antarctic bald notothen, Trematomus borchgrevinki.</title>
        <authorList>
            <person name="Rayamajhi N."/>
            <person name="Rivera-Colon A.G."/>
            <person name="Minhas B.F."/>
            <person name="Cheng C.C."/>
            <person name="Catchen J.M."/>
        </authorList>
    </citation>
    <scope>NUCLEOTIDE SEQUENCE [LARGE SCALE GENOMIC DNA]</scope>
    <source>
        <strain evidence="32">AGRC-2024</strain>
    </source>
</reference>
<dbReference type="CDD" id="cd03588">
    <property type="entry name" value="CLECT_CSPGs"/>
    <property type="match status" value="1"/>
</dbReference>
<evidence type="ECO:0000256" key="23">
    <source>
        <dbReference type="PROSITE-ProRule" id="PRU00302"/>
    </source>
</evidence>
<dbReference type="GO" id="GO:0060218">
    <property type="term" value="P:hematopoietic stem cell differentiation"/>
    <property type="evidence" value="ECO:0007669"/>
    <property type="project" value="UniProtKB-ARBA"/>
</dbReference>
<evidence type="ECO:0000256" key="5">
    <source>
        <dbReference type="ARBA" id="ARBA00022536"/>
    </source>
</evidence>
<dbReference type="CDD" id="cd03517">
    <property type="entry name" value="Link_domain_CSPGs_modules_1_3"/>
    <property type="match status" value="1"/>
</dbReference>
<dbReference type="PROSITE" id="PS50026">
    <property type="entry name" value="EGF_3"/>
    <property type="match status" value="2"/>
</dbReference>
<evidence type="ECO:0000256" key="15">
    <source>
        <dbReference type="ARBA" id="ARBA00023290"/>
    </source>
</evidence>
<dbReference type="InterPro" id="IPR035976">
    <property type="entry name" value="Sushi/SCR/CCP_sf"/>
</dbReference>
<evidence type="ECO:0000313" key="32">
    <source>
        <dbReference type="EMBL" id="KAL3041159.1"/>
    </source>
</evidence>
<dbReference type="InterPro" id="IPR000152">
    <property type="entry name" value="EGF-type_Asp/Asn_hydroxyl_site"/>
</dbReference>
<feature type="compositionally biased region" description="Low complexity" evidence="25">
    <location>
        <begin position="860"/>
        <end position="875"/>
    </location>
</feature>
<keyword evidence="6 23" id="KW-0768">Sushi</keyword>
<organism evidence="32 33">
    <name type="scientific">Pagothenia borchgrevinki</name>
    <name type="common">Bald rockcod</name>
    <name type="synonym">Trematomus borchgrevinki</name>
    <dbReference type="NCBI Taxonomy" id="8213"/>
    <lineage>
        <taxon>Eukaryota</taxon>
        <taxon>Metazoa</taxon>
        <taxon>Chordata</taxon>
        <taxon>Craniata</taxon>
        <taxon>Vertebrata</taxon>
        <taxon>Euteleostomi</taxon>
        <taxon>Actinopterygii</taxon>
        <taxon>Neopterygii</taxon>
        <taxon>Teleostei</taxon>
        <taxon>Neoteleostei</taxon>
        <taxon>Acanthomorphata</taxon>
        <taxon>Eupercaria</taxon>
        <taxon>Perciformes</taxon>
        <taxon>Notothenioidei</taxon>
        <taxon>Nototheniidae</taxon>
        <taxon>Pagothenia</taxon>
    </lineage>
</organism>
<feature type="region of interest" description="Disordered" evidence="25">
    <location>
        <begin position="1035"/>
        <end position="1214"/>
    </location>
</feature>
<feature type="disulfide bond" evidence="23">
    <location>
        <begin position="1520"/>
        <end position="1547"/>
    </location>
</feature>
<dbReference type="PROSITE" id="PS00022">
    <property type="entry name" value="EGF_1"/>
    <property type="match status" value="2"/>
</dbReference>
<feature type="compositionally biased region" description="Low complexity" evidence="25">
    <location>
        <begin position="1127"/>
        <end position="1136"/>
    </location>
</feature>
<feature type="signal peptide" evidence="26">
    <location>
        <begin position="1"/>
        <end position="15"/>
    </location>
</feature>
<dbReference type="GO" id="GO:0016020">
    <property type="term" value="C:membrane"/>
    <property type="evidence" value="ECO:0007669"/>
    <property type="project" value="UniProtKB-ARBA"/>
</dbReference>
<dbReference type="InterPro" id="IPR000742">
    <property type="entry name" value="EGF"/>
</dbReference>
<dbReference type="InterPro" id="IPR013783">
    <property type="entry name" value="Ig-like_fold"/>
</dbReference>
<dbReference type="GO" id="GO:1901222">
    <property type="term" value="P:regulation of non-canonical NF-kappaB signal transduction"/>
    <property type="evidence" value="ECO:0007669"/>
    <property type="project" value="UniProtKB-ARBA"/>
</dbReference>
<evidence type="ECO:0000256" key="13">
    <source>
        <dbReference type="ARBA" id="ARBA00023180"/>
    </source>
</evidence>
<dbReference type="Pfam" id="PF00008">
    <property type="entry name" value="EGF"/>
    <property type="match status" value="1"/>
</dbReference>
<dbReference type="InterPro" id="IPR000538">
    <property type="entry name" value="Link_dom"/>
</dbReference>
<dbReference type="SMART" id="SM00032">
    <property type="entry name" value="CCP"/>
    <property type="match status" value="1"/>
</dbReference>
<evidence type="ECO:0000256" key="26">
    <source>
        <dbReference type="SAM" id="SignalP"/>
    </source>
</evidence>
<feature type="compositionally biased region" description="Low complexity" evidence="25">
    <location>
        <begin position="1071"/>
        <end position="1102"/>
    </location>
</feature>
<dbReference type="PRINTS" id="PR01265">
    <property type="entry name" value="LINKMODULE"/>
</dbReference>
<dbReference type="InterPro" id="IPR018097">
    <property type="entry name" value="EGF_Ca-bd_CS"/>
</dbReference>
<dbReference type="GO" id="GO:0001750">
    <property type="term" value="C:photoreceptor outer segment"/>
    <property type="evidence" value="ECO:0007669"/>
    <property type="project" value="UniProtKB-SubCell"/>
</dbReference>
<dbReference type="SUPFAM" id="SSF48726">
    <property type="entry name" value="Immunoglobulin"/>
    <property type="match status" value="1"/>
</dbReference>
<dbReference type="PANTHER" id="PTHR22804:SF6">
    <property type="entry name" value="VERSICAN CORE PROTEIN"/>
    <property type="match status" value="1"/>
</dbReference>
<comment type="subcellular location">
    <subcellularLocation>
        <location evidence="1">Cell projection</location>
        <location evidence="1">Cilium</location>
        <location evidence="1">Photoreceptor outer segment</location>
    </subcellularLocation>
    <subcellularLocation>
        <location evidence="2">Secreted</location>
        <location evidence="2">Extracellular space</location>
        <location evidence="2">Extracellular matrix</location>
        <location evidence="2">Interphotoreceptor matrix</location>
    </subcellularLocation>
</comment>
<evidence type="ECO:0000259" key="30">
    <source>
        <dbReference type="PROSITE" id="PS50923"/>
    </source>
</evidence>
<feature type="region of interest" description="Disordered" evidence="25">
    <location>
        <begin position="997"/>
        <end position="1021"/>
    </location>
</feature>
<dbReference type="SMART" id="SM00409">
    <property type="entry name" value="IG"/>
    <property type="match status" value="1"/>
</dbReference>
<dbReference type="FunFam" id="3.10.100.10:FF:000003">
    <property type="entry name" value="Versican core protein"/>
    <property type="match status" value="1"/>
</dbReference>
<dbReference type="Proteomes" id="UP001619887">
    <property type="component" value="Unassembled WGS sequence"/>
</dbReference>
<dbReference type="PROSITE" id="PS01241">
    <property type="entry name" value="LINK_1"/>
    <property type="match status" value="2"/>
</dbReference>
<evidence type="ECO:0000256" key="3">
    <source>
        <dbReference type="ARBA" id="ARBA00022525"/>
    </source>
</evidence>
<evidence type="ECO:0000256" key="22">
    <source>
        <dbReference type="PROSITE-ProRule" id="PRU00076"/>
    </source>
</evidence>
<dbReference type="Gene3D" id="2.60.40.10">
    <property type="entry name" value="Immunoglobulins"/>
    <property type="match status" value="1"/>
</dbReference>
<dbReference type="Pfam" id="PF07686">
    <property type="entry name" value="V-set"/>
    <property type="match status" value="1"/>
</dbReference>
<dbReference type="PROSITE" id="PS00615">
    <property type="entry name" value="C_TYPE_LECTIN_1"/>
    <property type="match status" value="1"/>
</dbReference>
<feature type="domain" description="Sushi" evidence="30">
    <location>
        <begin position="1489"/>
        <end position="1549"/>
    </location>
</feature>
<keyword evidence="13" id="KW-0325">Glycoprotein</keyword>
<dbReference type="PROSITE" id="PS01186">
    <property type="entry name" value="EGF_2"/>
    <property type="match status" value="1"/>
</dbReference>
<dbReference type="FunFam" id="2.10.25.10:FF:000472">
    <property type="entry name" value="Uncharacterized protein, isoform A"/>
    <property type="match status" value="1"/>
</dbReference>
<dbReference type="InterPro" id="IPR036179">
    <property type="entry name" value="Ig-like_dom_sf"/>
</dbReference>
<dbReference type="SMART" id="SM00179">
    <property type="entry name" value="EGF_CA"/>
    <property type="match status" value="2"/>
</dbReference>
<dbReference type="EMBL" id="JBIYXZ010002089">
    <property type="protein sequence ID" value="KAL3041159.1"/>
    <property type="molecule type" value="Genomic_DNA"/>
</dbReference>
<accession>A0ABD2FHJ3</accession>
<feature type="compositionally biased region" description="Polar residues" evidence="25">
    <location>
        <begin position="907"/>
        <end position="918"/>
    </location>
</feature>
<keyword evidence="16" id="KW-0393">Immunoglobulin domain</keyword>
<evidence type="ECO:0000313" key="33">
    <source>
        <dbReference type="Proteomes" id="UP001619887"/>
    </source>
</evidence>
<evidence type="ECO:0000256" key="20">
    <source>
        <dbReference type="ARBA" id="ARBA00044263"/>
    </source>
</evidence>
<proteinExistence type="predicted"/>
<keyword evidence="3" id="KW-0964">Secreted</keyword>
<evidence type="ECO:0000259" key="28">
    <source>
        <dbReference type="PROSITE" id="PS50041"/>
    </source>
</evidence>
<dbReference type="FunFam" id="3.10.100.10:FF:000011">
    <property type="entry name" value="Aggrecan core protein"/>
    <property type="match status" value="1"/>
</dbReference>
<feature type="domain" description="EGF-like" evidence="27">
    <location>
        <begin position="1284"/>
        <end position="1320"/>
    </location>
</feature>
<evidence type="ECO:0000256" key="21">
    <source>
        <dbReference type="ARBA" id="ARBA00044266"/>
    </source>
</evidence>
<dbReference type="PROSITE" id="PS50963">
    <property type="entry name" value="LINK_2"/>
    <property type="match status" value="2"/>
</dbReference>
<dbReference type="GO" id="GO:0045597">
    <property type="term" value="P:positive regulation of cell differentiation"/>
    <property type="evidence" value="ECO:0007669"/>
    <property type="project" value="UniProtKB-ARBA"/>
</dbReference>
<keyword evidence="8" id="KW-0430">Lectin</keyword>
<evidence type="ECO:0000256" key="18">
    <source>
        <dbReference type="ARBA" id="ARBA00044099"/>
    </source>
</evidence>
<evidence type="ECO:0000256" key="1">
    <source>
        <dbReference type="ARBA" id="ARBA00004504"/>
    </source>
</evidence>
<evidence type="ECO:0000256" key="12">
    <source>
        <dbReference type="ARBA" id="ARBA00023157"/>
    </source>
</evidence>
<feature type="region of interest" description="Disordered" evidence="25">
    <location>
        <begin position="680"/>
        <end position="978"/>
    </location>
</feature>
<dbReference type="SMART" id="SM00445">
    <property type="entry name" value="LINK"/>
    <property type="match status" value="2"/>
</dbReference>
<feature type="compositionally biased region" description="Acidic residues" evidence="25">
    <location>
        <begin position="718"/>
        <end position="781"/>
    </location>
</feature>
<dbReference type="Pfam" id="PF00193">
    <property type="entry name" value="Xlink"/>
    <property type="match status" value="2"/>
</dbReference>
<evidence type="ECO:0000256" key="8">
    <source>
        <dbReference type="ARBA" id="ARBA00022734"/>
    </source>
</evidence>
<feature type="compositionally biased region" description="Polar residues" evidence="25">
    <location>
        <begin position="1049"/>
        <end position="1060"/>
    </location>
</feature>
<dbReference type="PROSITE" id="PS00010">
    <property type="entry name" value="ASX_HYDROXYL"/>
    <property type="match status" value="1"/>
</dbReference>
<evidence type="ECO:0000256" key="2">
    <source>
        <dbReference type="ARBA" id="ARBA00004593"/>
    </source>
</evidence>
<reference evidence="32 33" key="1">
    <citation type="journal article" date="2022" name="G3 (Bethesda)">
        <title>Evaluating Illumina-, Nanopore-, and PacBio-based genome assembly strategies with the bald notothen, Trematomus borchgrevinki.</title>
        <authorList>
            <person name="Rayamajhi N."/>
            <person name="Cheng C.C."/>
            <person name="Catchen J.M."/>
        </authorList>
    </citation>
    <scope>NUCLEOTIDE SEQUENCE [LARGE SCALE GENOMIC DNA]</scope>
    <source>
        <strain evidence="32">AGRC-2024</strain>
    </source>
</reference>
<sequence>MIPLLLLCSLSLSFAQDLLLQPKSSMDGVSGAQQQGLRVLRSIVTVPPPSVQMHASGSLAGEVVVPCLFSIPPHTTESPTSPPLLPASPLTSTPGPQEELRIKWTKLEASGEHLVLVAQGGGVKVGQAYMGRVSVASHPRSVGDASLQLVRLRASDAGLFRCQVTRGLEETQHTVSLSVTGVVFHYRAKSSRYTLDFLSAVEACERAGATIASPGQLQAAFEDGFDQCDAGWLSDQTVSYPIVTPRPGCAGNLLNRPGVRTYGLREPEEKYDVYCYVEKLHGELFFPASLSQKLSLQESRLHCLSLGSVLASPGQLFAAWRSGFNRCDYGWLSDGSVRHPVTVPLPQCGGGQLGVRTLYKHQNQTGFPDPQDKHGLYCFKAKLPEPTTTSPPMMPTESTTDTPTPGPVFMPERAEIQTKDPVTYSKHTSAQTLAPGTPTPMFVDYDVPLFNPNVLEALPGRGDTLPPMKLPPLPTTRLQPPQLDISHGGEEGGRVGSGSGSGEGGSSEGSYSGAMVTPGQAWEETTTRPSSLLEITPETTTRPKTPTPEPSVPTSTREGGQQPAVVFKEDVTPGTISTFELDHSLAIPVDRESSSGNTPIQFIFVNMKDRNQSVEDILNILNQPQSQLNQITHFSQMSGEGVQGSGDSHPFDVSPINLPPTVRFINGKHQVKFDSELPEEARGDQFETATPVQVNEVDHEEGTENENLSPFDYTIEIPSEETPTEEETPSEETPTEEETPSEETPTEETPSEETPTEETPSEETPTEETPSEETPTEETPSEETPTKETPSEETPTEETPSEETPTEETPSEETPIEETPSEETPTKDSSDASVDSDVKTQEPGDQTATRSTSTFKQKLPVSSPATSTPSSAFSVPQPPTKGVSTFDDTEGSARRGTDDESQEGSTDDVSSLGSQSRGVTDETEIGGTEPPTTSIPEAQSQKTTTTKTDIEDSEGSASGEDETSGQDPPEIYSTQKLQPVDVEVPLVLPAVDVVTDAGSGAEQMSGEGEVSGEKGGPFDPLSEVTVTVLPHVAAVTFADQTTNRKDTTSEVTTPKQSTTNDNKHPDLTSKSSSTTPENQTPTTTKQQNAFVPATTSGATKTTTNDKKHPDLTSKSSSTTPEDHDPTTTKYSQTKTTTNDKKHPDLTSKSSSTTPEDHDPTTTKYSQTKTTTNDKKHPDLTSKSSSTTPEDHDPTTTKYSQTKQTTTSSTQPLYTFDRHTHSVPQWALTPDPAATPLPEDDFVDYDKELAPVLLEVRPPKAEEIRTTEQPENAHPVEVSTVDVRDLLPCTNNVCQNDGSCYRRNTQNMCVCAPGFTGQLCETDVDECQSNPCLNGATCLDGVASFTCLCLPSYSGELCQQDTELCGFGWQKFQSHCYKYFTHRRTWDAAERECRLHGAHLTSILSSEEQIYVNRMGSDYQWLGLSDKMFERDFRWTDGRPMQYDHWRPNQPDSFFQSGEDCVVMIWHEGGQWNDVPCNYHLTFTCKKGTVSCEQPPMVKDARVFGAMKPRYEINTLLRYHCEQGFIQRHAPTIRCRANGQWDAPKVTCTSPATYHKLMTLRRRNNQNNEQEIQHIHHTKSPQKLNENVEQKQSFSFFQNIWNPFQREKRQQQQTHDEEEMRH</sequence>
<evidence type="ECO:0000256" key="19">
    <source>
        <dbReference type="ARBA" id="ARBA00044230"/>
    </source>
</evidence>
<feature type="compositionally biased region" description="Acidic residues" evidence="25">
    <location>
        <begin position="794"/>
        <end position="821"/>
    </location>
</feature>
<feature type="disulfide bond" evidence="23">
    <location>
        <begin position="1491"/>
        <end position="1534"/>
    </location>
</feature>
<dbReference type="InterPro" id="IPR007110">
    <property type="entry name" value="Ig-like_dom"/>
</dbReference>
<dbReference type="FunFam" id="2.10.70.10:FF:000003">
    <property type="entry name" value="Versican core protein"/>
    <property type="match status" value="1"/>
</dbReference>
<protein>
    <recommendedName>
        <fullName evidence="18">Versican core protein</fullName>
    </recommendedName>
    <alternativeName>
        <fullName evidence="19">Chondroitin sulfate proteoglycan core protein 2</fullName>
    </alternativeName>
    <alternativeName>
        <fullName evidence="20">Large fibroblast proteoglycan</fullName>
    </alternativeName>
    <alternativeName>
        <fullName evidence="21">PG-M</fullName>
    </alternativeName>
</protein>
<evidence type="ECO:0000256" key="17">
    <source>
        <dbReference type="ARBA" id="ARBA00043896"/>
    </source>
</evidence>
<gene>
    <name evidence="32" type="ORF">OYC64_019382</name>
</gene>